<dbReference type="PANTHER" id="PTHR15176:SF1">
    <property type="entry name" value="NEPHROCYSTIN-1"/>
    <property type="match status" value="1"/>
</dbReference>
<evidence type="ECO:0000256" key="2">
    <source>
        <dbReference type="PROSITE-ProRule" id="PRU00192"/>
    </source>
</evidence>
<dbReference type="GO" id="GO:0090251">
    <property type="term" value="P:protein localization involved in establishment of planar polarity"/>
    <property type="evidence" value="ECO:0007669"/>
    <property type="project" value="TreeGrafter"/>
</dbReference>
<evidence type="ECO:0000256" key="4">
    <source>
        <dbReference type="SAM" id="MobiDB-lite"/>
    </source>
</evidence>
<dbReference type="PROSITE" id="PS50002">
    <property type="entry name" value="SH3"/>
    <property type="match status" value="1"/>
</dbReference>
<evidence type="ECO:0000256" key="1">
    <source>
        <dbReference type="ARBA" id="ARBA00022443"/>
    </source>
</evidence>
<feature type="domain" description="SH3" evidence="5">
    <location>
        <begin position="178"/>
        <end position="238"/>
    </location>
</feature>
<dbReference type="InterPro" id="IPR039687">
    <property type="entry name" value="NPHP1"/>
</dbReference>
<dbReference type="InterPro" id="IPR036028">
    <property type="entry name" value="SH3-like_dom_sf"/>
</dbReference>
<evidence type="ECO:0000313" key="6">
    <source>
        <dbReference type="EMBL" id="CAI5443671.1"/>
    </source>
</evidence>
<organism evidence="6 7">
    <name type="scientific">Caenorhabditis angaria</name>
    <dbReference type="NCBI Taxonomy" id="860376"/>
    <lineage>
        <taxon>Eukaryota</taxon>
        <taxon>Metazoa</taxon>
        <taxon>Ecdysozoa</taxon>
        <taxon>Nematoda</taxon>
        <taxon>Chromadorea</taxon>
        <taxon>Rhabditida</taxon>
        <taxon>Rhabditina</taxon>
        <taxon>Rhabditomorpha</taxon>
        <taxon>Rhabditoidea</taxon>
        <taxon>Rhabditidae</taxon>
        <taxon>Peloderinae</taxon>
        <taxon>Caenorhabditis</taxon>
    </lineage>
</organism>
<protein>
    <recommendedName>
        <fullName evidence="5">SH3 domain-containing protein</fullName>
    </recommendedName>
</protein>
<keyword evidence="7" id="KW-1185">Reference proteome</keyword>
<reference evidence="6" key="1">
    <citation type="submission" date="2022-11" db="EMBL/GenBank/DDBJ databases">
        <authorList>
            <person name="Kikuchi T."/>
        </authorList>
    </citation>
    <scope>NUCLEOTIDE SEQUENCE</scope>
    <source>
        <strain evidence="6">PS1010</strain>
    </source>
</reference>
<feature type="compositionally biased region" description="Basic and acidic residues" evidence="4">
    <location>
        <begin position="156"/>
        <end position="172"/>
    </location>
</feature>
<evidence type="ECO:0000259" key="5">
    <source>
        <dbReference type="PROSITE" id="PS50002"/>
    </source>
</evidence>
<dbReference type="EMBL" id="CANHGI010000002">
    <property type="protein sequence ID" value="CAI5443671.1"/>
    <property type="molecule type" value="Genomic_DNA"/>
</dbReference>
<sequence>MSVFGNIMSLQDVLNRLPQFEHQINQLNRNPRDSQSSQANFVRQARDLHKQLDEHRKRAENVKTEDSFKKRQVLDQCEALKMRLLRICPEVERNSSILSSAPTSRHSIEEEEPAKAPKKSTMYADSDSLDADAEDEKQATPPPEPKKRTQIAITKNEPEIWEKPENQPKQKEEEEVEVAGNTFQVLKNLEPAKFGDLKIYEGDILEILETRNDGWWMAKNGKDEQGWVPKTYLKHFPKPKERSKLSKRLGVRDSVIATTQFLRRNTKPSVQPITTIDVSTLLPNAVTTWTGKQITCLGDAYRCDHHLTYACHLTPRLSHTNLGFHDLFWVQDLDQVRKRNIRISRLLRIVRLEGMPLTSSKAIVRLALLDESRKRGKQIVSNVVTQMPRVKGATWHLTRAESRAEDQRSLENSDIFLRSNYSLASVVLVIEASLIVATGESGFEERSLGNIKIGLLNDEGQPKVVSRTYVEVLKRENLFGISEGFGGDLEQNVERRVFFKVMDVPKDKVHFMDSMPDVLLLNSLYLPFFYYYRRRAGTLLIRDNPNPLSSEMHSDPLLSIFPEISDQHDIMDAMLQLWRAKSKITAKKSEVDQTIEFFQTFLHTAYFMFATQIMPNYEIGDDVALAGRQKVIRTFLEALKVGKLKELLAIQKCRPCNIYDYSLDLMGAHSID</sequence>
<dbReference type="SMART" id="SM00326">
    <property type="entry name" value="SH3"/>
    <property type="match status" value="1"/>
</dbReference>
<dbReference type="InterPro" id="IPR001452">
    <property type="entry name" value="SH3_domain"/>
</dbReference>
<dbReference type="SUPFAM" id="SSF50044">
    <property type="entry name" value="SH3-domain"/>
    <property type="match status" value="1"/>
</dbReference>
<name>A0A9P1IEI3_9PELO</name>
<dbReference type="Proteomes" id="UP001152747">
    <property type="component" value="Unassembled WGS sequence"/>
</dbReference>
<gene>
    <name evidence="6" type="ORF">CAMP_LOCUS6308</name>
</gene>
<dbReference type="Pfam" id="PF00018">
    <property type="entry name" value="SH3_1"/>
    <property type="match status" value="1"/>
</dbReference>
<dbReference type="OrthoDB" id="5340910at2759"/>
<dbReference type="AlphaFoldDB" id="A0A9P1IEI3"/>
<keyword evidence="3" id="KW-0175">Coiled coil</keyword>
<dbReference type="PANTHER" id="PTHR15176">
    <property type="entry name" value="NEPHROCYSTIN"/>
    <property type="match status" value="1"/>
</dbReference>
<dbReference type="Gene3D" id="2.30.30.40">
    <property type="entry name" value="SH3 Domains"/>
    <property type="match status" value="1"/>
</dbReference>
<accession>A0A9P1IEI3</accession>
<proteinExistence type="predicted"/>
<evidence type="ECO:0000313" key="7">
    <source>
        <dbReference type="Proteomes" id="UP001152747"/>
    </source>
</evidence>
<evidence type="ECO:0000256" key="3">
    <source>
        <dbReference type="SAM" id="Coils"/>
    </source>
</evidence>
<feature type="coiled-coil region" evidence="3">
    <location>
        <begin position="10"/>
        <end position="65"/>
    </location>
</feature>
<dbReference type="GO" id="GO:0005737">
    <property type="term" value="C:cytoplasm"/>
    <property type="evidence" value="ECO:0007669"/>
    <property type="project" value="TreeGrafter"/>
</dbReference>
<feature type="region of interest" description="Disordered" evidence="4">
    <location>
        <begin position="97"/>
        <end position="175"/>
    </location>
</feature>
<keyword evidence="1 2" id="KW-0728">SH3 domain</keyword>
<dbReference type="GO" id="GO:0005929">
    <property type="term" value="C:cilium"/>
    <property type="evidence" value="ECO:0007669"/>
    <property type="project" value="TreeGrafter"/>
</dbReference>
<comment type="caution">
    <text evidence="6">The sequence shown here is derived from an EMBL/GenBank/DDBJ whole genome shotgun (WGS) entry which is preliminary data.</text>
</comment>